<proteinExistence type="predicted"/>
<dbReference type="AlphaFoldDB" id="A0A1J5Q6E1"/>
<gene>
    <name evidence="1" type="ORF">GALL_468650</name>
</gene>
<name>A0A1J5Q6E1_9ZZZZ</name>
<dbReference type="EMBL" id="MLJW01003692">
    <property type="protein sequence ID" value="OIQ71517.1"/>
    <property type="molecule type" value="Genomic_DNA"/>
</dbReference>
<comment type="caution">
    <text evidence="1">The sequence shown here is derived from an EMBL/GenBank/DDBJ whole genome shotgun (WGS) entry which is preliminary data.</text>
</comment>
<reference evidence="1" key="1">
    <citation type="submission" date="2016-10" db="EMBL/GenBank/DDBJ databases">
        <title>Sequence of Gallionella enrichment culture.</title>
        <authorList>
            <person name="Poehlein A."/>
            <person name="Muehling M."/>
            <person name="Daniel R."/>
        </authorList>
    </citation>
    <scope>NUCLEOTIDE SEQUENCE</scope>
</reference>
<organism evidence="1">
    <name type="scientific">mine drainage metagenome</name>
    <dbReference type="NCBI Taxonomy" id="410659"/>
    <lineage>
        <taxon>unclassified sequences</taxon>
        <taxon>metagenomes</taxon>
        <taxon>ecological metagenomes</taxon>
    </lineage>
</organism>
<accession>A0A1J5Q6E1</accession>
<evidence type="ECO:0000313" key="1">
    <source>
        <dbReference type="EMBL" id="OIQ71517.1"/>
    </source>
</evidence>
<sequence length="56" mass="6057">MRNTASELDNFKPTGDFAKCVGENLPVLCRNQGSDIALARIEQFAEGKENLSATGK</sequence>
<protein>
    <submittedName>
        <fullName evidence="1">Uncharacterized protein</fullName>
    </submittedName>
</protein>